<dbReference type="InterPro" id="IPR022929">
    <property type="entry name" value="Put_MntP"/>
</dbReference>
<evidence type="ECO:0000256" key="3">
    <source>
        <dbReference type="ARBA" id="ARBA00022692"/>
    </source>
</evidence>
<evidence type="ECO:0000313" key="9">
    <source>
        <dbReference type="EMBL" id="OGG00640.1"/>
    </source>
</evidence>
<evidence type="ECO:0000256" key="8">
    <source>
        <dbReference type="HAMAP-Rule" id="MF_01521"/>
    </source>
</evidence>
<keyword evidence="4 8" id="KW-1133">Transmembrane helix</keyword>
<organism evidence="9 10">
    <name type="scientific">Candidatus Gottesmanbacteria bacterium RBG_13_37_7</name>
    <dbReference type="NCBI Taxonomy" id="1798369"/>
    <lineage>
        <taxon>Bacteria</taxon>
        <taxon>Candidatus Gottesmaniibacteriota</taxon>
    </lineage>
</organism>
<feature type="transmembrane region" description="Helical" evidence="8">
    <location>
        <begin position="67"/>
        <end position="86"/>
    </location>
</feature>
<keyword evidence="7 8" id="KW-0464">Manganese</keyword>
<dbReference type="HAMAP" id="MF_01521">
    <property type="entry name" value="MntP_pump"/>
    <property type="match status" value="1"/>
</dbReference>
<feature type="transmembrane region" description="Helical" evidence="8">
    <location>
        <begin position="161"/>
        <end position="178"/>
    </location>
</feature>
<keyword evidence="6 8" id="KW-0472">Membrane</keyword>
<comment type="function">
    <text evidence="8">Probably functions as a manganese efflux pump.</text>
</comment>
<comment type="subcellular location">
    <subcellularLocation>
        <location evidence="8">Cell membrane</location>
        <topology evidence="8">Multi-pass membrane protein</topology>
    </subcellularLocation>
</comment>
<keyword evidence="2 8" id="KW-1003">Cell membrane</keyword>
<sequence length="183" mass="19781">MLNILFIAIGLAMDAFGVSIALGGAYKKKFTKGIVISAIFGGFQAAMPVIGWIIGGTFKSFISGVDHWIAFFLLFAIGLKMIYGDLNNKKDLFKQKDIDFRLITSLAFATSIDALIVGMSIAFLGVPILLTISVIGIVTFLLSVGGIYLGTKCYRLFQNKTGLIGGIVLMIIGIKILTDHLFF</sequence>
<dbReference type="GO" id="GO:0005886">
    <property type="term" value="C:plasma membrane"/>
    <property type="evidence" value="ECO:0007669"/>
    <property type="project" value="UniProtKB-SubCell"/>
</dbReference>
<evidence type="ECO:0000256" key="7">
    <source>
        <dbReference type="ARBA" id="ARBA00023211"/>
    </source>
</evidence>
<dbReference type="EMBL" id="MFIY01000001">
    <property type="protein sequence ID" value="OGG00640.1"/>
    <property type="molecule type" value="Genomic_DNA"/>
</dbReference>
<feature type="transmembrane region" description="Helical" evidence="8">
    <location>
        <begin position="128"/>
        <end position="149"/>
    </location>
</feature>
<dbReference type="InterPro" id="IPR003810">
    <property type="entry name" value="Mntp/YtaF"/>
</dbReference>
<dbReference type="PANTHER" id="PTHR35529:SF1">
    <property type="entry name" value="MANGANESE EFFLUX PUMP MNTP-RELATED"/>
    <property type="match status" value="1"/>
</dbReference>
<dbReference type="PANTHER" id="PTHR35529">
    <property type="entry name" value="MANGANESE EFFLUX PUMP MNTP-RELATED"/>
    <property type="match status" value="1"/>
</dbReference>
<keyword evidence="1 8" id="KW-0813">Transport</keyword>
<evidence type="ECO:0000256" key="5">
    <source>
        <dbReference type="ARBA" id="ARBA00023065"/>
    </source>
</evidence>
<comment type="caution">
    <text evidence="9">The sequence shown here is derived from an EMBL/GenBank/DDBJ whole genome shotgun (WGS) entry which is preliminary data.</text>
</comment>
<feature type="transmembrane region" description="Helical" evidence="8">
    <location>
        <begin position="6"/>
        <end position="26"/>
    </location>
</feature>
<evidence type="ECO:0000256" key="2">
    <source>
        <dbReference type="ARBA" id="ARBA00022475"/>
    </source>
</evidence>
<evidence type="ECO:0000256" key="6">
    <source>
        <dbReference type="ARBA" id="ARBA00023136"/>
    </source>
</evidence>
<protein>
    <recommendedName>
        <fullName evidence="8">Putative manganese efflux pump MntP</fullName>
    </recommendedName>
</protein>
<accession>A0A1F5YKE1</accession>
<name>A0A1F5YKE1_9BACT</name>
<feature type="transmembrane region" description="Helical" evidence="8">
    <location>
        <begin position="33"/>
        <end position="55"/>
    </location>
</feature>
<evidence type="ECO:0000256" key="1">
    <source>
        <dbReference type="ARBA" id="ARBA00022448"/>
    </source>
</evidence>
<comment type="similarity">
    <text evidence="8">Belongs to the MntP (TC 9.B.29) family.</text>
</comment>
<evidence type="ECO:0000313" key="10">
    <source>
        <dbReference type="Proteomes" id="UP000178230"/>
    </source>
</evidence>
<feature type="transmembrane region" description="Helical" evidence="8">
    <location>
        <begin position="98"/>
        <end position="122"/>
    </location>
</feature>
<dbReference type="AlphaFoldDB" id="A0A1F5YKE1"/>
<dbReference type="Proteomes" id="UP000178230">
    <property type="component" value="Unassembled WGS sequence"/>
</dbReference>
<dbReference type="Pfam" id="PF02659">
    <property type="entry name" value="Mntp"/>
    <property type="match status" value="1"/>
</dbReference>
<evidence type="ECO:0000256" key="4">
    <source>
        <dbReference type="ARBA" id="ARBA00022989"/>
    </source>
</evidence>
<keyword evidence="5 8" id="KW-0406">Ion transport</keyword>
<keyword evidence="3 8" id="KW-0812">Transmembrane</keyword>
<reference evidence="9 10" key="1">
    <citation type="journal article" date="2016" name="Nat. Commun.">
        <title>Thousands of microbial genomes shed light on interconnected biogeochemical processes in an aquifer system.</title>
        <authorList>
            <person name="Anantharaman K."/>
            <person name="Brown C.T."/>
            <person name="Hug L.A."/>
            <person name="Sharon I."/>
            <person name="Castelle C.J."/>
            <person name="Probst A.J."/>
            <person name="Thomas B.C."/>
            <person name="Singh A."/>
            <person name="Wilkins M.J."/>
            <person name="Karaoz U."/>
            <person name="Brodie E.L."/>
            <person name="Williams K.H."/>
            <person name="Hubbard S.S."/>
            <person name="Banfield J.F."/>
        </authorList>
    </citation>
    <scope>NUCLEOTIDE SEQUENCE [LARGE SCALE GENOMIC DNA]</scope>
</reference>
<dbReference type="GO" id="GO:0005384">
    <property type="term" value="F:manganese ion transmembrane transporter activity"/>
    <property type="evidence" value="ECO:0007669"/>
    <property type="project" value="UniProtKB-UniRule"/>
</dbReference>
<proteinExistence type="inferred from homology"/>
<gene>
    <name evidence="8" type="primary">mntP</name>
    <name evidence="9" type="ORF">A2Y99_05350</name>
</gene>